<dbReference type="GO" id="GO:0003700">
    <property type="term" value="F:DNA-binding transcription factor activity"/>
    <property type="evidence" value="ECO:0007669"/>
    <property type="project" value="InterPro"/>
</dbReference>
<dbReference type="SMART" id="SM00347">
    <property type="entry name" value="HTH_MARR"/>
    <property type="match status" value="1"/>
</dbReference>
<name>A0A1A5YKZ7_9BACL</name>
<reference evidence="3 4" key="1">
    <citation type="submission" date="2016-05" db="EMBL/GenBank/DDBJ databases">
        <title>Paenibacillus oryzae. sp. nov., isolated from the rice root.</title>
        <authorList>
            <person name="Zhang J."/>
            <person name="Zhang X."/>
        </authorList>
    </citation>
    <scope>NUCLEOTIDE SEQUENCE [LARGE SCALE GENOMIC DNA]</scope>
    <source>
        <strain evidence="3 4">1DrF-4</strain>
    </source>
</reference>
<gene>
    <name evidence="3" type="ORF">A7K91_21030</name>
</gene>
<dbReference type="SUPFAM" id="SSF46785">
    <property type="entry name" value="Winged helix' DNA-binding domain"/>
    <property type="match status" value="1"/>
</dbReference>
<dbReference type="AlphaFoldDB" id="A0A1A5YKZ7"/>
<dbReference type="InterPro" id="IPR036388">
    <property type="entry name" value="WH-like_DNA-bd_sf"/>
</dbReference>
<dbReference type="GO" id="GO:0006950">
    <property type="term" value="P:response to stress"/>
    <property type="evidence" value="ECO:0007669"/>
    <property type="project" value="TreeGrafter"/>
</dbReference>
<dbReference type="Proteomes" id="UP000092024">
    <property type="component" value="Unassembled WGS sequence"/>
</dbReference>
<dbReference type="STRING" id="1844972.A7K91_21030"/>
<keyword evidence="1" id="KW-0238">DNA-binding</keyword>
<dbReference type="RefSeq" id="WP_068682423.1">
    <property type="nucleotide sequence ID" value="NZ_LYPA01000050.1"/>
</dbReference>
<dbReference type="InterPro" id="IPR039422">
    <property type="entry name" value="MarR/SlyA-like"/>
</dbReference>
<dbReference type="Gene3D" id="1.10.10.10">
    <property type="entry name" value="Winged helix-like DNA-binding domain superfamily/Winged helix DNA-binding domain"/>
    <property type="match status" value="1"/>
</dbReference>
<dbReference type="EMBL" id="LYPA01000050">
    <property type="protein sequence ID" value="OBR66213.1"/>
    <property type="molecule type" value="Genomic_DNA"/>
</dbReference>
<organism evidence="3 4">
    <name type="scientific">Paenibacillus oryzae</name>
    <dbReference type="NCBI Taxonomy" id="1844972"/>
    <lineage>
        <taxon>Bacteria</taxon>
        <taxon>Bacillati</taxon>
        <taxon>Bacillota</taxon>
        <taxon>Bacilli</taxon>
        <taxon>Bacillales</taxon>
        <taxon>Paenibacillaceae</taxon>
        <taxon>Paenibacillus</taxon>
    </lineage>
</organism>
<dbReference type="GO" id="GO:0003677">
    <property type="term" value="F:DNA binding"/>
    <property type="evidence" value="ECO:0007669"/>
    <property type="project" value="UniProtKB-KW"/>
</dbReference>
<dbReference type="PANTHER" id="PTHR33164">
    <property type="entry name" value="TRANSCRIPTIONAL REGULATOR, MARR FAMILY"/>
    <property type="match status" value="1"/>
</dbReference>
<evidence type="ECO:0000313" key="3">
    <source>
        <dbReference type="EMBL" id="OBR66213.1"/>
    </source>
</evidence>
<dbReference type="InterPro" id="IPR000835">
    <property type="entry name" value="HTH_MarR-typ"/>
</dbReference>
<proteinExistence type="predicted"/>
<dbReference type="InterPro" id="IPR036390">
    <property type="entry name" value="WH_DNA-bd_sf"/>
</dbReference>
<evidence type="ECO:0000313" key="4">
    <source>
        <dbReference type="Proteomes" id="UP000092024"/>
    </source>
</evidence>
<dbReference type="OrthoDB" id="5195026at2"/>
<accession>A0A1A5YKZ7</accession>
<dbReference type="Pfam" id="PF12802">
    <property type="entry name" value="MarR_2"/>
    <property type="match status" value="1"/>
</dbReference>
<feature type="domain" description="HTH marR-type" evidence="2">
    <location>
        <begin position="1"/>
        <end position="142"/>
    </location>
</feature>
<dbReference type="PANTHER" id="PTHR33164:SF99">
    <property type="entry name" value="MARR FAMILY REGULATORY PROTEIN"/>
    <property type="match status" value="1"/>
</dbReference>
<dbReference type="PROSITE" id="PS50995">
    <property type="entry name" value="HTH_MARR_2"/>
    <property type="match status" value="1"/>
</dbReference>
<evidence type="ECO:0000259" key="2">
    <source>
        <dbReference type="PROSITE" id="PS50995"/>
    </source>
</evidence>
<comment type="caution">
    <text evidence="3">The sequence shown here is derived from an EMBL/GenBank/DDBJ whole genome shotgun (WGS) entry which is preliminary data.</text>
</comment>
<sequence length="142" mass="16499">MNTFNTDERLIRWLSLSHIQSRINDELERSLQEKHGLSLKEFYALHFISQTAEKKLRLQQLQEMVDLSQSAVSRLVARMEARNCGSLQRHVCEADRRGIYTCITELGEEKLQKALQTFNEVLQAALLEQGLKKELQSNLQEL</sequence>
<evidence type="ECO:0000256" key="1">
    <source>
        <dbReference type="ARBA" id="ARBA00023125"/>
    </source>
</evidence>
<keyword evidence="4" id="KW-1185">Reference proteome</keyword>
<protein>
    <submittedName>
        <fullName evidence="3">MarR family transcriptional regulator</fullName>
    </submittedName>
</protein>